<reference evidence="3" key="1">
    <citation type="submission" date="2021-05" db="EMBL/GenBank/DDBJ databases">
        <title>Genomic insights into ecological role and evolution of a novel Thermoplasmata order Candidatus Sysuiplasmatales.</title>
        <authorList>
            <person name="Yuan Y."/>
        </authorList>
    </citation>
    <scope>NUCLEOTIDE SEQUENCE</scope>
    <source>
        <strain evidence="3">TUT19-bin139</strain>
    </source>
</reference>
<evidence type="ECO:0000313" key="3">
    <source>
        <dbReference type="EMBL" id="MBX8644555.1"/>
    </source>
</evidence>
<proteinExistence type="predicted"/>
<dbReference type="NCBIfam" id="NF007171">
    <property type="entry name" value="PRK09602.1"/>
    <property type="match status" value="1"/>
</dbReference>
<evidence type="ECO:0000256" key="1">
    <source>
        <dbReference type="ARBA" id="ARBA00022741"/>
    </source>
</evidence>
<dbReference type="Gene3D" id="3.10.20.30">
    <property type="match status" value="1"/>
</dbReference>
<keyword evidence="1" id="KW-0547">Nucleotide-binding</keyword>
<accession>A0A8J7YPK5</accession>
<dbReference type="SUPFAM" id="SSF52540">
    <property type="entry name" value="P-loop containing nucleoside triphosphate hydrolases"/>
    <property type="match status" value="1"/>
</dbReference>
<dbReference type="PRINTS" id="PR00326">
    <property type="entry name" value="GTP1OBG"/>
</dbReference>
<dbReference type="GO" id="GO:0016887">
    <property type="term" value="F:ATP hydrolysis activity"/>
    <property type="evidence" value="ECO:0007669"/>
    <property type="project" value="TreeGrafter"/>
</dbReference>
<name>A0A8J7YPK5_9ARCH</name>
<dbReference type="InterPro" id="IPR027417">
    <property type="entry name" value="P-loop_NTPase"/>
</dbReference>
<protein>
    <submittedName>
        <fullName evidence="3">Redox-regulated ATPase YchF</fullName>
    </submittedName>
</protein>
<organism evidence="3 4">
    <name type="scientific">Candidatus Sysuiplasma superficiale</name>
    <dbReference type="NCBI Taxonomy" id="2823368"/>
    <lineage>
        <taxon>Archaea</taxon>
        <taxon>Methanobacteriati</taxon>
        <taxon>Thermoplasmatota</taxon>
        <taxon>Thermoplasmata</taxon>
        <taxon>Candidatus Sysuiplasmatales</taxon>
        <taxon>Candidatus Sysuiplasmataceae</taxon>
        <taxon>Candidatus Sysuiplasma</taxon>
    </lineage>
</organism>
<dbReference type="PANTHER" id="PTHR23305:SF1">
    <property type="entry name" value="OBG-TYPE G DOMAIN-CONTAINING PROTEIN"/>
    <property type="match status" value="1"/>
</dbReference>
<dbReference type="InterPro" id="IPR031167">
    <property type="entry name" value="G_OBG"/>
</dbReference>
<dbReference type="InterPro" id="IPR004095">
    <property type="entry name" value="TGS"/>
</dbReference>
<dbReference type="InterPro" id="IPR012676">
    <property type="entry name" value="TGS-like"/>
</dbReference>
<dbReference type="Pfam" id="PF02824">
    <property type="entry name" value="TGS"/>
    <property type="match status" value="1"/>
</dbReference>
<dbReference type="InterPro" id="IPR006073">
    <property type="entry name" value="GTP-bd"/>
</dbReference>
<dbReference type="Gene3D" id="1.10.8.470">
    <property type="match status" value="1"/>
</dbReference>
<dbReference type="Gene3D" id="3.40.50.300">
    <property type="entry name" value="P-loop containing nucleotide triphosphate hydrolases"/>
    <property type="match status" value="1"/>
</dbReference>
<dbReference type="Proteomes" id="UP000750197">
    <property type="component" value="Unassembled WGS sequence"/>
</dbReference>
<dbReference type="InterPro" id="IPR013646">
    <property type="entry name" value="YGR210-like_G4"/>
</dbReference>
<evidence type="ECO:0000313" key="4">
    <source>
        <dbReference type="Proteomes" id="UP000750197"/>
    </source>
</evidence>
<sequence>MQIGIVGKPNVGKSTFFSAATLAAVEIAPYPFTTVKANRGVGYVRRQCPESFFGVHCNPNNAKCIDGTRFIPVELLDVAGLVPDAWKGKGLGNAFLDELRQADALIHVVDASGGTDSDGNQVPVGTHDPVEDVRFLERELTMWIKSILDKNFQKTAKRIHLEGLKVETMLQERLSGLGIRTGDISSALRVSGLGADPVYWTDDDLLRLSEAIRRVSKPILIAANKCDVAPEENIRRLQSLEGYTVVSCSAEYELALRKADRSGAITYLPGSRDFMTNSGNLSAAQVRALERIRSFLSRQDTGVQRALEEAAFRLLDLLSVYPVEDENRLTNHDGMVLPDAFLLRRGSGPQDLAYMIHSDIGKNYITAINAKTKKPVGHDYVLNDGDVIKIVARK</sequence>
<dbReference type="AlphaFoldDB" id="A0A8J7YPK5"/>
<comment type="caution">
    <text evidence="3">The sequence shown here is derived from an EMBL/GenBank/DDBJ whole genome shotgun (WGS) entry which is preliminary data.</text>
</comment>
<dbReference type="Pfam" id="PF08438">
    <property type="entry name" value="YGR210-like_G4"/>
    <property type="match status" value="1"/>
</dbReference>
<dbReference type="GO" id="GO:0005525">
    <property type="term" value="F:GTP binding"/>
    <property type="evidence" value="ECO:0007669"/>
    <property type="project" value="InterPro"/>
</dbReference>
<dbReference type="GO" id="GO:0005737">
    <property type="term" value="C:cytoplasm"/>
    <property type="evidence" value="ECO:0007669"/>
    <property type="project" value="TreeGrafter"/>
</dbReference>
<feature type="domain" description="OBG-type G" evidence="2">
    <location>
        <begin position="1"/>
        <end position="268"/>
    </location>
</feature>
<dbReference type="PANTHER" id="PTHR23305">
    <property type="entry name" value="OBG GTPASE FAMILY"/>
    <property type="match status" value="1"/>
</dbReference>
<evidence type="ECO:0000259" key="2">
    <source>
        <dbReference type="PROSITE" id="PS51710"/>
    </source>
</evidence>
<dbReference type="PROSITE" id="PS51710">
    <property type="entry name" value="G_OBG"/>
    <property type="match status" value="1"/>
</dbReference>
<dbReference type="CDD" id="cd01899">
    <property type="entry name" value="Ygr210"/>
    <property type="match status" value="1"/>
</dbReference>
<dbReference type="SUPFAM" id="SSF81271">
    <property type="entry name" value="TGS-like"/>
    <property type="match status" value="1"/>
</dbReference>
<dbReference type="EMBL" id="JAHEAC010000073">
    <property type="protein sequence ID" value="MBX8644555.1"/>
    <property type="molecule type" value="Genomic_DNA"/>
</dbReference>
<dbReference type="InterPro" id="IPR012675">
    <property type="entry name" value="Beta-grasp_dom_sf"/>
</dbReference>
<dbReference type="Pfam" id="PF01926">
    <property type="entry name" value="MMR_HSR1"/>
    <property type="match status" value="1"/>
</dbReference>
<gene>
    <name evidence="3" type="ORF">KIY12_07540</name>
</gene>